<sequence length="39" mass="4313">MDKAYITSIVAIYLVGKLYCHVRIITPHLTLDLSPGSLP</sequence>
<evidence type="ECO:0000313" key="1">
    <source>
        <dbReference type="EMBL" id="GAI68602.1"/>
    </source>
</evidence>
<proteinExistence type="predicted"/>
<gene>
    <name evidence="1" type="ORF">S12H4_08998</name>
</gene>
<reference evidence="1" key="1">
    <citation type="journal article" date="2014" name="Front. Microbiol.">
        <title>High frequency of phylogenetically diverse reductive dehalogenase-homologous genes in deep subseafloor sedimentary metagenomes.</title>
        <authorList>
            <person name="Kawai M."/>
            <person name="Futagami T."/>
            <person name="Toyoda A."/>
            <person name="Takaki Y."/>
            <person name="Nishi S."/>
            <person name="Hori S."/>
            <person name="Arai W."/>
            <person name="Tsubouchi T."/>
            <person name="Morono Y."/>
            <person name="Uchiyama I."/>
            <person name="Ito T."/>
            <person name="Fujiyama A."/>
            <person name="Inagaki F."/>
            <person name="Takami H."/>
        </authorList>
    </citation>
    <scope>NUCLEOTIDE SEQUENCE</scope>
    <source>
        <strain evidence="1">Expedition CK06-06</strain>
    </source>
</reference>
<protein>
    <submittedName>
        <fullName evidence="1">Uncharacterized protein</fullName>
    </submittedName>
</protein>
<dbReference type="AlphaFoldDB" id="X1QJF3"/>
<accession>X1QJF3</accession>
<name>X1QJF3_9ZZZZ</name>
<feature type="non-terminal residue" evidence="1">
    <location>
        <position position="39"/>
    </location>
</feature>
<dbReference type="EMBL" id="BARW01003567">
    <property type="protein sequence ID" value="GAI68602.1"/>
    <property type="molecule type" value="Genomic_DNA"/>
</dbReference>
<organism evidence="1">
    <name type="scientific">marine sediment metagenome</name>
    <dbReference type="NCBI Taxonomy" id="412755"/>
    <lineage>
        <taxon>unclassified sequences</taxon>
        <taxon>metagenomes</taxon>
        <taxon>ecological metagenomes</taxon>
    </lineage>
</organism>
<comment type="caution">
    <text evidence="1">The sequence shown here is derived from an EMBL/GenBank/DDBJ whole genome shotgun (WGS) entry which is preliminary data.</text>
</comment>